<accession>A0ABW1TKN0</accession>
<sequence>MSKKGYYIDSIIVDEDGKKKTVYKPNYTICSSEWEFKAYGQMPGCVQFDSYIKEREAEGIRVEIVSTTNENIMRTDLSPLDHKSSELYEVFAAVWKEYEEE</sequence>
<evidence type="ECO:0000313" key="1">
    <source>
        <dbReference type="EMBL" id="MFC6261984.1"/>
    </source>
</evidence>
<dbReference type="EMBL" id="JBHSSI010000107">
    <property type="protein sequence ID" value="MFC6261984.1"/>
    <property type="molecule type" value="Genomic_DNA"/>
</dbReference>
<name>A0ABW1TKN0_9LACO</name>
<dbReference type="RefSeq" id="WP_382333753.1">
    <property type="nucleotide sequence ID" value="NZ_JBHSSI010000107.1"/>
</dbReference>
<organism evidence="1 2">
    <name type="scientific">Levilactobacillus fujinensis</name>
    <dbReference type="NCBI Taxonomy" id="2486024"/>
    <lineage>
        <taxon>Bacteria</taxon>
        <taxon>Bacillati</taxon>
        <taxon>Bacillota</taxon>
        <taxon>Bacilli</taxon>
        <taxon>Lactobacillales</taxon>
        <taxon>Lactobacillaceae</taxon>
        <taxon>Levilactobacillus</taxon>
    </lineage>
</organism>
<proteinExistence type="predicted"/>
<evidence type="ECO:0000313" key="2">
    <source>
        <dbReference type="Proteomes" id="UP001596283"/>
    </source>
</evidence>
<gene>
    <name evidence="1" type="ORF">ACFP1C_13750</name>
</gene>
<dbReference type="Proteomes" id="UP001596283">
    <property type="component" value="Unassembled WGS sequence"/>
</dbReference>
<protein>
    <submittedName>
        <fullName evidence="1">Uncharacterized protein</fullName>
    </submittedName>
</protein>
<reference evidence="2" key="1">
    <citation type="journal article" date="2019" name="Int. J. Syst. Evol. Microbiol.">
        <title>The Global Catalogue of Microorganisms (GCM) 10K type strain sequencing project: providing services to taxonomists for standard genome sequencing and annotation.</title>
        <authorList>
            <consortium name="The Broad Institute Genomics Platform"/>
            <consortium name="The Broad Institute Genome Sequencing Center for Infectious Disease"/>
            <person name="Wu L."/>
            <person name="Ma J."/>
        </authorList>
    </citation>
    <scope>NUCLEOTIDE SEQUENCE [LARGE SCALE GENOMIC DNA]</scope>
    <source>
        <strain evidence="2">CCM 8908</strain>
    </source>
</reference>
<comment type="caution">
    <text evidence="1">The sequence shown here is derived from an EMBL/GenBank/DDBJ whole genome shotgun (WGS) entry which is preliminary data.</text>
</comment>
<keyword evidence="2" id="KW-1185">Reference proteome</keyword>